<accession>A0A9E2NT98</accession>
<evidence type="ECO:0000313" key="1">
    <source>
        <dbReference type="EMBL" id="MBU3828066.1"/>
    </source>
</evidence>
<reference evidence="1" key="2">
    <citation type="submission" date="2021-04" db="EMBL/GenBank/DDBJ databases">
        <authorList>
            <person name="Gilroy R."/>
        </authorList>
    </citation>
    <scope>NUCLEOTIDE SEQUENCE</scope>
    <source>
        <strain evidence="1">F6-686</strain>
    </source>
</reference>
<dbReference type="InterPro" id="IPR025051">
    <property type="entry name" value="DUF3990"/>
</dbReference>
<organism evidence="1 2">
    <name type="scientific">Candidatus Lactobacillus pullistercoris</name>
    <dbReference type="NCBI Taxonomy" id="2838636"/>
    <lineage>
        <taxon>Bacteria</taxon>
        <taxon>Bacillati</taxon>
        <taxon>Bacillota</taxon>
        <taxon>Bacilli</taxon>
        <taxon>Lactobacillales</taxon>
        <taxon>Lactobacillaceae</taxon>
        <taxon>Lactobacillus</taxon>
    </lineage>
</organism>
<dbReference type="Proteomes" id="UP000823844">
    <property type="component" value="Unassembled WGS sequence"/>
</dbReference>
<proteinExistence type="predicted"/>
<comment type="caution">
    <text evidence="1">The sequence shown here is derived from an EMBL/GenBank/DDBJ whole genome shotgun (WGS) entry which is preliminary data.</text>
</comment>
<gene>
    <name evidence="1" type="ORF">H9806_02780</name>
</gene>
<sequence>MLLYHGSYTIIKRPHLLKNQRMHDFGDGFYLPTDKEQAKKWARIVTNRISKYQTNATPTVNIYNIDIKNLRNLKIKVFKNKDKEWLNFITKNRIYGSQKLNYDIIIGPVADASPGPILKKYAESKISYIIAIKYLKANRLTNQFAFKSEKAIKLLIFRGEEHA</sequence>
<name>A0A9E2NT98_9LACO</name>
<evidence type="ECO:0000313" key="2">
    <source>
        <dbReference type="Proteomes" id="UP000823844"/>
    </source>
</evidence>
<protein>
    <submittedName>
        <fullName evidence="1">DUF3990 domain-containing protein</fullName>
    </submittedName>
</protein>
<dbReference type="Pfam" id="PF13151">
    <property type="entry name" value="DUF3990"/>
    <property type="match status" value="1"/>
</dbReference>
<dbReference type="AlphaFoldDB" id="A0A9E2NT98"/>
<dbReference type="SUPFAM" id="SSF56399">
    <property type="entry name" value="ADP-ribosylation"/>
    <property type="match status" value="1"/>
</dbReference>
<reference evidence="1" key="1">
    <citation type="journal article" date="2021" name="PeerJ">
        <title>Extensive microbial diversity within the chicken gut microbiome revealed by metagenomics and culture.</title>
        <authorList>
            <person name="Gilroy R."/>
            <person name="Ravi A."/>
            <person name="Getino M."/>
            <person name="Pursley I."/>
            <person name="Horton D.L."/>
            <person name="Alikhan N.F."/>
            <person name="Baker D."/>
            <person name="Gharbi K."/>
            <person name="Hall N."/>
            <person name="Watson M."/>
            <person name="Adriaenssens E.M."/>
            <person name="Foster-Nyarko E."/>
            <person name="Jarju S."/>
            <person name="Secka A."/>
            <person name="Antonio M."/>
            <person name="Oren A."/>
            <person name="Chaudhuri R.R."/>
            <person name="La Ragione R."/>
            <person name="Hildebrand F."/>
            <person name="Pallen M.J."/>
        </authorList>
    </citation>
    <scope>NUCLEOTIDE SEQUENCE</scope>
    <source>
        <strain evidence="1">F6-686</strain>
    </source>
</reference>
<dbReference type="EMBL" id="JAHLFT010000033">
    <property type="protein sequence ID" value="MBU3828066.1"/>
    <property type="molecule type" value="Genomic_DNA"/>
</dbReference>